<dbReference type="InterPro" id="IPR046900">
    <property type="entry name" value="ABC-3C_MC7"/>
</dbReference>
<dbReference type="STRING" id="1450648.CLORY_03760"/>
<evidence type="ECO:0000313" key="1">
    <source>
        <dbReference type="EMBL" id="OPJ64867.1"/>
    </source>
</evidence>
<evidence type="ECO:0000313" key="2">
    <source>
        <dbReference type="Proteomes" id="UP000190080"/>
    </source>
</evidence>
<sequence length="75" mass="8808">MLLPNKIFTYNESILSKFPFVLKELSISPQSVITLYMKMRPLISDVGEYIEILDSLYALQKIEYDEDREVLIYVS</sequence>
<name>A0A1V4IZM1_9CLOT</name>
<comment type="caution">
    <text evidence="1">The sequence shown here is derived from an EMBL/GenBank/DDBJ whole genome shotgun (WGS) entry which is preliminary data.</text>
</comment>
<dbReference type="Pfam" id="PF20292">
    <property type="entry name" value="MC7"/>
    <property type="match status" value="1"/>
</dbReference>
<organism evidence="1 2">
    <name type="scientific">Clostridium oryzae</name>
    <dbReference type="NCBI Taxonomy" id="1450648"/>
    <lineage>
        <taxon>Bacteria</taxon>
        <taxon>Bacillati</taxon>
        <taxon>Bacillota</taxon>
        <taxon>Clostridia</taxon>
        <taxon>Eubacteriales</taxon>
        <taxon>Clostridiaceae</taxon>
        <taxon>Clostridium</taxon>
    </lineage>
</organism>
<dbReference type="AlphaFoldDB" id="A0A1V4IZM1"/>
<gene>
    <name evidence="1" type="ORF">CLORY_03760</name>
</gene>
<reference evidence="1 2" key="1">
    <citation type="submission" date="2017-03" db="EMBL/GenBank/DDBJ databases">
        <title>Genome sequence of Clostridium oryzae DSM 28571.</title>
        <authorList>
            <person name="Poehlein A."/>
            <person name="Daniel R."/>
        </authorList>
    </citation>
    <scope>NUCLEOTIDE SEQUENCE [LARGE SCALE GENOMIC DNA]</scope>
    <source>
        <strain evidence="1 2">DSM 28571</strain>
    </source>
</reference>
<dbReference type="RefSeq" id="WP_058085660.1">
    <property type="nucleotide sequence ID" value="NZ_MZGV01000002.1"/>
</dbReference>
<dbReference type="EMBL" id="MZGV01000002">
    <property type="protein sequence ID" value="OPJ64867.1"/>
    <property type="molecule type" value="Genomic_DNA"/>
</dbReference>
<dbReference type="Proteomes" id="UP000190080">
    <property type="component" value="Unassembled WGS sequence"/>
</dbReference>
<keyword evidence="2" id="KW-1185">Reference proteome</keyword>
<accession>A0A1V4IZM1</accession>
<protein>
    <submittedName>
        <fullName evidence="1">Uncharacterized protein</fullName>
    </submittedName>
</protein>
<proteinExistence type="predicted"/>